<organism evidence="2 3">
    <name type="scientific">Candidatus Yonathbacteria bacterium RIFCSPHIGHO2_02_FULL_44_14</name>
    <dbReference type="NCBI Taxonomy" id="1802724"/>
    <lineage>
        <taxon>Bacteria</taxon>
        <taxon>Candidatus Yonathiibacteriota</taxon>
    </lineage>
</organism>
<dbReference type="EMBL" id="MHUT01000015">
    <property type="protein sequence ID" value="OHA80743.1"/>
    <property type="molecule type" value="Genomic_DNA"/>
</dbReference>
<name>A0A1G2S6L3_9BACT</name>
<keyword evidence="1" id="KW-0812">Transmembrane</keyword>
<evidence type="ECO:0000313" key="3">
    <source>
        <dbReference type="Proteomes" id="UP000179118"/>
    </source>
</evidence>
<protein>
    <submittedName>
        <fullName evidence="2">Uncharacterized protein</fullName>
    </submittedName>
</protein>
<proteinExistence type="predicted"/>
<feature type="transmembrane region" description="Helical" evidence="1">
    <location>
        <begin position="6"/>
        <end position="28"/>
    </location>
</feature>
<evidence type="ECO:0000256" key="1">
    <source>
        <dbReference type="SAM" id="Phobius"/>
    </source>
</evidence>
<comment type="caution">
    <text evidence="2">The sequence shown here is derived from an EMBL/GenBank/DDBJ whole genome shotgun (WGS) entry which is preliminary data.</text>
</comment>
<sequence length="153" mass="16949">MNRGFGLTEIIIGSAILTTSLLSISLYYQQSIKVSRSTAQVAQASLLLEEGLEVAKFFRDTSWINVSAPATGTTYFISFNGTNWATSTTNVFIDGMFERTIRFDDVYRDGNDDIVSLGGTLDTGTRKVTATVSWRDRTATTTRVIETYITNIF</sequence>
<evidence type="ECO:0000313" key="2">
    <source>
        <dbReference type="EMBL" id="OHA80743.1"/>
    </source>
</evidence>
<keyword evidence="1" id="KW-0472">Membrane</keyword>
<gene>
    <name evidence="2" type="ORF">A3D51_03840</name>
</gene>
<keyword evidence="1" id="KW-1133">Transmembrane helix</keyword>
<reference evidence="2 3" key="1">
    <citation type="journal article" date="2016" name="Nat. Commun.">
        <title>Thousands of microbial genomes shed light on interconnected biogeochemical processes in an aquifer system.</title>
        <authorList>
            <person name="Anantharaman K."/>
            <person name="Brown C.T."/>
            <person name="Hug L.A."/>
            <person name="Sharon I."/>
            <person name="Castelle C.J."/>
            <person name="Probst A.J."/>
            <person name="Thomas B.C."/>
            <person name="Singh A."/>
            <person name="Wilkins M.J."/>
            <person name="Karaoz U."/>
            <person name="Brodie E.L."/>
            <person name="Williams K.H."/>
            <person name="Hubbard S.S."/>
            <person name="Banfield J.F."/>
        </authorList>
    </citation>
    <scope>NUCLEOTIDE SEQUENCE [LARGE SCALE GENOMIC DNA]</scope>
</reference>
<dbReference type="Proteomes" id="UP000179118">
    <property type="component" value="Unassembled WGS sequence"/>
</dbReference>
<dbReference type="AlphaFoldDB" id="A0A1G2S6L3"/>
<accession>A0A1G2S6L3</accession>